<evidence type="ECO:0000313" key="2">
    <source>
        <dbReference type="EMBL" id="MDL2410035.1"/>
    </source>
</evidence>
<dbReference type="EMBL" id="JARFYN010000066">
    <property type="protein sequence ID" value="MDL2410035.1"/>
    <property type="molecule type" value="Genomic_DNA"/>
</dbReference>
<comment type="caution">
    <text evidence="2">The sequence shown here is derived from an EMBL/GenBank/DDBJ whole genome shotgun (WGS) entry which is preliminary data.</text>
</comment>
<dbReference type="RefSeq" id="WP_285883775.1">
    <property type="nucleotide sequence ID" value="NZ_JARFYN010000066.1"/>
</dbReference>
<keyword evidence="3" id="KW-1185">Reference proteome</keyword>
<gene>
    <name evidence="2" type="ORF">PY650_31350</name>
</gene>
<accession>A0ABT7KN34</accession>
<feature type="region of interest" description="Disordered" evidence="1">
    <location>
        <begin position="1"/>
        <end position="24"/>
    </location>
</feature>
<sequence length="77" mass="8247">MSRSAIVRPERVTPASSIAQHGPWDAGLDYEHGFARVISDLVSGKAPEIDANGLAVSRYRPSATVKSSQIPVPSKFL</sequence>
<proteinExistence type="predicted"/>
<name>A0ABT7KN34_9HYPH</name>
<evidence type="ECO:0000313" key="3">
    <source>
        <dbReference type="Proteomes" id="UP001172630"/>
    </source>
</evidence>
<reference evidence="2" key="1">
    <citation type="submission" date="2023-06" db="EMBL/GenBank/DDBJ databases">
        <title>Phylogenetic Diversity of Rhizobium strains.</title>
        <authorList>
            <person name="Moura F.T."/>
            <person name="Helene L.C.F."/>
            <person name="Hungria M."/>
        </authorList>
    </citation>
    <scope>NUCLEOTIDE SEQUENCE</scope>
    <source>
        <strain evidence="2">CCGE524</strain>
    </source>
</reference>
<evidence type="ECO:0000256" key="1">
    <source>
        <dbReference type="SAM" id="MobiDB-lite"/>
    </source>
</evidence>
<dbReference type="Proteomes" id="UP001172630">
    <property type="component" value="Unassembled WGS sequence"/>
</dbReference>
<organism evidence="2 3">
    <name type="scientific">Rhizobium calliandrae</name>
    <dbReference type="NCBI Taxonomy" id="1312182"/>
    <lineage>
        <taxon>Bacteria</taxon>
        <taxon>Pseudomonadati</taxon>
        <taxon>Pseudomonadota</taxon>
        <taxon>Alphaproteobacteria</taxon>
        <taxon>Hyphomicrobiales</taxon>
        <taxon>Rhizobiaceae</taxon>
        <taxon>Rhizobium/Agrobacterium group</taxon>
        <taxon>Rhizobium</taxon>
    </lineage>
</organism>
<protein>
    <submittedName>
        <fullName evidence="2">Uncharacterized protein</fullName>
    </submittedName>
</protein>